<accession>A0AAP0F7J7</accession>
<name>A0AAP0F7J7_9MAGN</name>
<gene>
    <name evidence="1" type="ORF">Scep_023040</name>
</gene>
<dbReference type="Proteomes" id="UP001419268">
    <property type="component" value="Unassembled WGS sequence"/>
</dbReference>
<proteinExistence type="predicted"/>
<sequence length="79" mass="8405">MPGRSSSESTEMSVPAVAEALILQRWYMRVKDSGSPNIYEAQELLSGPATVRLDESVVVAVVAGAANVPTDHMTAETTK</sequence>
<protein>
    <submittedName>
        <fullName evidence="1">Uncharacterized protein</fullName>
    </submittedName>
</protein>
<comment type="caution">
    <text evidence="1">The sequence shown here is derived from an EMBL/GenBank/DDBJ whole genome shotgun (WGS) entry which is preliminary data.</text>
</comment>
<evidence type="ECO:0000313" key="1">
    <source>
        <dbReference type="EMBL" id="KAK9106196.1"/>
    </source>
</evidence>
<reference evidence="1 2" key="1">
    <citation type="submission" date="2024-01" db="EMBL/GenBank/DDBJ databases">
        <title>Genome assemblies of Stephania.</title>
        <authorList>
            <person name="Yang L."/>
        </authorList>
    </citation>
    <scope>NUCLEOTIDE SEQUENCE [LARGE SCALE GENOMIC DNA]</scope>
    <source>
        <strain evidence="1">JXDWG</strain>
        <tissue evidence="1">Leaf</tissue>
    </source>
</reference>
<dbReference type="EMBL" id="JBBNAG010000009">
    <property type="protein sequence ID" value="KAK9106196.1"/>
    <property type="molecule type" value="Genomic_DNA"/>
</dbReference>
<evidence type="ECO:0000313" key="2">
    <source>
        <dbReference type="Proteomes" id="UP001419268"/>
    </source>
</evidence>
<organism evidence="1 2">
    <name type="scientific">Stephania cephalantha</name>
    <dbReference type="NCBI Taxonomy" id="152367"/>
    <lineage>
        <taxon>Eukaryota</taxon>
        <taxon>Viridiplantae</taxon>
        <taxon>Streptophyta</taxon>
        <taxon>Embryophyta</taxon>
        <taxon>Tracheophyta</taxon>
        <taxon>Spermatophyta</taxon>
        <taxon>Magnoliopsida</taxon>
        <taxon>Ranunculales</taxon>
        <taxon>Menispermaceae</taxon>
        <taxon>Menispermoideae</taxon>
        <taxon>Cissampelideae</taxon>
        <taxon>Stephania</taxon>
    </lineage>
</organism>
<keyword evidence="2" id="KW-1185">Reference proteome</keyword>
<dbReference type="AlphaFoldDB" id="A0AAP0F7J7"/>